<keyword evidence="1" id="KW-1185">Reference proteome</keyword>
<dbReference type="GeneID" id="114486713"/>
<protein>
    <submittedName>
        <fullName evidence="2">Solute carrier family 12 member 8-like</fullName>
    </submittedName>
</protein>
<dbReference type="Proteomes" id="UP000248484">
    <property type="component" value="Chromosome 1"/>
</dbReference>
<dbReference type="RefSeq" id="XP_028348710.1">
    <property type="nucleotide sequence ID" value="XM_028492909.1"/>
</dbReference>
<dbReference type="KEGG" id="pcad:114486713"/>
<dbReference type="OrthoDB" id="2020542at2759"/>
<gene>
    <name evidence="2" type="primary">LOC114486713</name>
</gene>
<sequence length="137" mass="15107">MAQMSQVQELFHEAAQQEALAQPQPWWKIQLFIWEPVLFGTWDGRSSVHLCGKKKIRAMYIAGFAESISDPLSLGSPWAVRGISVAVLLSLLGTNPAGVNWVIRLRLPPSLLLAASTLDFVVGRFTHLDPGKPFGVQ</sequence>
<evidence type="ECO:0000313" key="1">
    <source>
        <dbReference type="Proteomes" id="UP000248484"/>
    </source>
</evidence>
<reference evidence="2" key="1">
    <citation type="submission" date="2025-08" db="UniProtKB">
        <authorList>
            <consortium name="RefSeq"/>
        </authorList>
    </citation>
    <scope>IDENTIFICATION</scope>
    <source>
        <tissue evidence="2">Muscle</tissue>
    </source>
</reference>
<organism evidence="1 2">
    <name type="scientific">Physeter macrocephalus</name>
    <name type="common">Sperm whale</name>
    <name type="synonym">Physeter catodon</name>
    <dbReference type="NCBI Taxonomy" id="9755"/>
    <lineage>
        <taxon>Eukaryota</taxon>
        <taxon>Metazoa</taxon>
        <taxon>Chordata</taxon>
        <taxon>Craniata</taxon>
        <taxon>Vertebrata</taxon>
        <taxon>Euteleostomi</taxon>
        <taxon>Mammalia</taxon>
        <taxon>Eutheria</taxon>
        <taxon>Laurasiatheria</taxon>
        <taxon>Artiodactyla</taxon>
        <taxon>Whippomorpha</taxon>
        <taxon>Cetacea</taxon>
        <taxon>Odontoceti</taxon>
        <taxon>Physeteridae</taxon>
        <taxon>Physeter</taxon>
    </lineage>
</organism>
<name>A0A455BIB4_PHYMC</name>
<proteinExistence type="predicted"/>
<dbReference type="AlphaFoldDB" id="A0A455BIB4"/>
<evidence type="ECO:0000313" key="2">
    <source>
        <dbReference type="RefSeq" id="XP_028348710.1"/>
    </source>
</evidence>
<accession>A0A455BIB4</accession>
<dbReference type="InParanoid" id="A0A455BIB4"/>